<sequence length="267" mass="28067">MLRLSHFIVAPEVVDLFGGEGGTVSLLAEKYGRQYRCAVCRQSGQLDTDTPATVLVAIYDQGMGPVVPRLAHPGCSASGMVLVLTTPTPIGQLIVPAMAWLREGDPPSVVVVAPRVSARNVAGGGEDLTDVILSGLLGSGFTPLTEPDTPLPVVPGRLHVTFATGQRITVATSDGTILYDGALPLPDGWSELIQYTGLLGVVVVRGLDLLDPDRHHLDDLHAAIARGAAVGIAVHVDPRPPTEPTRTEIPPPTLPAIPPVNPIRRRS</sequence>
<evidence type="ECO:0000313" key="3">
    <source>
        <dbReference type="Proteomes" id="UP001589867"/>
    </source>
</evidence>
<proteinExistence type="predicted"/>
<feature type="region of interest" description="Disordered" evidence="1">
    <location>
        <begin position="239"/>
        <end position="267"/>
    </location>
</feature>
<feature type="compositionally biased region" description="Pro residues" evidence="1">
    <location>
        <begin position="239"/>
        <end position="261"/>
    </location>
</feature>
<keyword evidence="3" id="KW-1185">Reference proteome</keyword>
<organism evidence="2 3">
    <name type="scientific">Phytohabitans kaempferiae</name>
    <dbReference type="NCBI Taxonomy" id="1620943"/>
    <lineage>
        <taxon>Bacteria</taxon>
        <taxon>Bacillati</taxon>
        <taxon>Actinomycetota</taxon>
        <taxon>Actinomycetes</taxon>
        <taxon>Micromonosporales</taxon>
        <taxon>Micromonosporaceae</taxon>
    </lineage>
</organism>
<protein>
    <submittedName>
        <fullName evidence="2">Uncharacterized protein</fullName>
    </submittedName>
</protein>
<accession>A0ABV6M6R8</accession>
<evidence type="ECO:0000256" key="1">
    <source>
        <dbReference type="SAM" id="MobiDB-lite"/>
    </source>
</evidence>
<name>A0ABV6M6R8_9ACTN</name>
<dbReference type="EMBL" id="JBHLUH010000042">
    <property type="protein sequence ID" value="MFC0530239.1"/>
    <property type="molecule type" value="Genomic_DNA"/>
</dbReference>
<dbReference type="Proteomes" id="UP001589867">
    <property type="component" value="Unassembled WGS sequence"/>
</dbReference>
<reference evidence="2 3" key="1">
    <citation type="submission" date="2024-09" db="EMBL/GenBank/DDBJ databases">
        <authorList>
            <person name="Sun Q."/>
            <person name="Mori K."/>
        </authorList>
    </citation>
    <scope>NUCLEOTIDE SEQUENCE [LARGE SCALE GENOMIC DNA]</scope>
    <source>
        <strain evidence="2 3">TBRC 3947</strain>
    </source>
</reference>
<dbReference type="RefSeq" id="WP_377253401.1">
    <property type="nucleotide sequence ID" value="NZ_JBHLUH010000042.1"/>
</dbReference>
<comment type="caution">
    <text evidence="2">The sequence shown here is derived from an EMBL/GenBank/DDBJ whole genome shotgun (WGS) entry which is preliminary data.</text>
</comment>
<evidence type="ECO:0000313" key="2">
    <source>
        <dbReference type="EMBL" id="MFC0530239.1"/>
    </source>
</evidence>
<gene>
    <name evidence="2" type="ORF">ACFFIA_21480</name>
</gene>